<dbReference type="PROSITE" id="PS01042">
    <property type="entry name" value="HOMOSER_DHGENASE"/>
    <property type="match status" value="1"/>
</dbReference>
<dbReference type="Pfam" id="PF00742">
    <property type="entry name" value="Homoserine_dh"/>
    <property type="match status" value="1"/>
</dbReference>
<evidence type="ECO:0000256" key="3">
    <source>
        <dbReference type="ARBA" id="ARBA00005062"/>
    </source>
</evidence>
<keyword evidence="5" id="KW-0028">Amino-acid biosynthesis</keyword>
<dbReference type="FunFam" id="3.30.360.10:FF:000006">
    <property type="entry name" value="Bifunctional aspartokinase/homoserine dehydrogenase"/>
    <property type="match status" value="1"/>
</dbReference>
<dbReference type="InterPro" id="IPR011147">
    <property type="entry name" value="Bifunc_Aspkin/hSer_DH"/>
</dbReference>
<dbReference type="Gene3D" id="3.40.50.720">
    <property type="entry name" value="NAD(P)-binding Rossmann-like Domain"/>
    <property type="match status" value="1"/>
</dbReference>
<dbReference type="EMBL" id="UOEW01000047">
    <property type="protein sequence ID" value="VAW33885.1"/>
    <property type="molecule type" value="Genomic_DNA"/>
</dbReference>
<dbReference type="InterPro" id="IPR019811">
    <property type="entry name" value="HDH_CS"/>
</dbReference>
<dbReference type="GO" id="GO:0004412">
    <property type="term" value="F:homoserine dehydrogenase activity"/>
    <property type="evidence" value="ECO:0007669"/>
    <property type="project" value="UniProtKB-EC"/>
</dbReference>
<keyword evidence="6" id="KW-0791">Threonine biosynthesis</keyword>
<reference evidence="12" key="1">
    <citation type="submission" date="2018-06" db="EMBL/GenBank/DDBJ databases">
        <authorList>
            <person name="Zhirakovskaya E."/>
        </authorList>
    </citation>
    <scope>NUCLEOTIDE SEQUENCE</scope>
</reference>
<evidence type="ECO:0000256" key="10">
    <source>
        <dbReference type="ARBA" id="ARBA00048841"/>
    </source>
</evidence>
<evidence type="ECO:0000256" key="8">
    <source>
        <dbReference type="ARBA" id="ARBA00023002"/>
    </source>
</evidence>
<dbReference type="EC" id="1.1.1.3" evidence="4"/>
<evidence type="ECO:0000256" key="6">
    <source>
        <dbReference type="ARBA" id="ARBA00022697"/>
    </source>
</evidence>
<feature type="domain" description="Homoserine dehydrogenase catalytic" evidence="11">
    <location>
        <begin position="30"/>
        <end position="226"/>
    </location>
</feature>
<sequence>SYEYYQQLSQTAIATNRQFNYETNVGAGLPVIDTIRNLLRAGDSLLKFEGILSGSMSYIFGKLDEGLPLSQAVSKARDKGFTEPDPRDDLSGMDIARKVLIIAREAGLELELEDVQVDSLLTSELINCASIEDFMQKLPELDEPMRLLSQQATQDDSVLRYIGIVSDDKCLVKIEKVARSSALYSVKDGENAISFYSTYYQPIPMVLRGYGAGADVTAAGIFADVIKILPAKSSFV</sequence>
<keyword evidence="9" id="KW-0486">Methionine biosynthesis</keyword>
<dbReference type="PANTHER" id="PTHR43070:SF3">
    <property type="entry name" value="HOMOSERINE DEHYDROGENASE"/>
    <property type="match status" value="1"/>
</dbReference>
<dbReference type="GO" id="GO:0009086">
    <property type="term" value="P:methionine biosynthetic process"/>
    <property type="evidence" value="ECO:0007669"/>
    <property type="project" value="UniProtKB-KW"/>
</dbReference>
<keyword evidence="12" id="KW-0808">Transferase</keyword>
<proteinExistence type="predicted"/>
<evidence type="ECO:0000256" key="9">
    <source>
        <dbReference type="ARBA" id="ARBA00023167"/>
    </source>
</evidence>
<evidence type="ECO:0000256" key="1">
    <source>
        <dbReference type="ARBA" id="ARBA00001920"/>
    </source>
</evidence>
<organism evidence="12">
    <name type="scientific">hydrothermal vent metagenome</name>
    <dbReference type="NCBI Taxonomy" id="652676"/>
    <lineage>
        <taxon>unclassified sequences</taxon>
        <taxon>metagenomes</taxon>
        <taxon>ecological metagenomes</taxon>
    </lineage>
</organism>
<name>A0A3B0US41_9ZZZZ</name>
<comment type="cofactor">
    <cofactor evidence="1">
        <name>a metal cation</name>
        <dbReference type="ChEBI" id="CHEBI:25213"/>
    </cofactor>
</comment>
<evidence type="ECO:0000259" key="11">
    <source>
        <dbReference type="Pfam" id="PF00742"/>
    </source>
</evidence>
<protein>
    <recommendedName>
        <fullName evidence="4">homoserine dehydrogenase</fullName>
        <ecNumber evidence="4">1.1.1.3</ecNumber>
    </recommendedName>
</protein>
<dbReference type="GO" id="GO:0009090">
    <property type="term" value="P:homoserine biosynthetic process"/>
    <property type="evidence" value="ECO:0007669"/>
    <property type="project" value="TreeGrafter"/>
</dbReference>
<dbReference type="AlphaFoldDB" id="A0A3B0US41"/>
<keyword evidence="7" id="KW-0521">NADP</keyword>
<dbReference type="SUPFAM" id="SSF55347">
    <property type="entry name" value="Glyceraldehyde-3-phosphate dehydrogenase-like, C-terminal domain"/>
    <property type="match status" value="1"/>
</dbReference>
<evidence type="ECO:0000256" key="4">
    <source>
        <dbReference type="ARBA" id="ARBA00013213"/>
    </source>
</evidence>
<comment type="pathway">
    <text evidence="2">Amino-acid biosynthesis; L-threonine biosynthesis; L-threonine from L-aspartate: step 3/5.</text>
</comment>
<evidence type="ECO:0000256" key="5">
    <source>
        <dbReference type="ARBA" id="ARBA00022605"/>
    </source>
</evidence>
<dbReference type="InterPro" id="IPR001342">
    <property type="entry name" value="HDH_cat"/>
</dbReference>
<keyword evidence="8 12" id="KW-0560">Oxidoreductase</keyword>
<keyword evidence="12" id="KW-0418">Kinase</keyword>
<evidence type="ECO:0000256" key="2">
    <source>
        <dbReference type="ARBA" id="ARBA00005056"/>
    </source>
</evidence>
<accession>A0A3B0US41</accession>
<gene>
    <name evidence="12" type="ORF">MNBD_GAMMA01-1273</name>
</gene>
<dbReference type="GO" id="GO:0004072">
    <property type="term" value="F:aspartate kinase activity"/>
    <property type="evidence" value="ECO:0007669"/>
    <property type="project" value="TreeGrafter"/>
</dbReference>
<evidence type="ECO:0000256" key="7">
    <source>
        <dbReference type="ARBA" id="ARBA00022857"/>
    </source>
</evidence>
<evidence type="ECO:0000313" key="12">
    <source>
        <dbReference type="EMBL" id="VAW33885.1"/>
    </source>
</evidence>
<dbReference type="Gene3D" id="3.30.360.10">
    <property type="entry name" value="Dihydrodipicolinate Reductase, domain 2"/>
    <property type="match status" value="1"/>
</dbReference>
<comment type="catalytic activity">
    <reaction evidence="10">
        <text>L-homoserine + NADP(+) = L-aspartate 4-semialdehyde + NADPH + H(+)</text>
        <dbReference type="Rhea" id="RHEA:15761"/>
        <dbReference type="ChEBI" id="CHEBI:15378"/>
        <dbReference type="ChEBI" id="CHEBI:57476"/>
        <dbReference type="ChEBI" id="CHEBI:57783"/>
        <dbReference type="ChEBI" id="CHEBI:58349"/>
        <dbReference type="ChEBI" id="CHEBI:537519"/>
        <dbReference type="EC" id="1.1.1.3"/>
    </reaction>
    <physiologicalReaction direction="right-to-left" evidence="10">
        <dbReference type="Rhea" id="RHEA:15763"/>
    </physiologicalReaction>
</comment>
<dbReference type="GO" id="GO:0009088">
    <property type="term" value="P:threonine biosynthetic process"/>
    <property type="evidence" value="ECO:0007669"/>
    <property type="project" value="UniProtKB-KW"/>
</dbReference>
<feature type="non-terminal residue" evidence="12">
    <location>
        <position position="1"/>
    </location>
</feature>
<dbReference type="PANTHER" id="PTHR43070">
    <property type="match status" value="1"/>
</dbReference>
<comment type="pathway">
    <text evidence="3">Amino-acid biosynthesis; L-methionine biosynthesis via de novo pathway; L-homoserine from L-aspartate: step 3/3.</text>
</comment>